<name>A0A6P8AQ20_PYRGI</name>
<dbReference type="AlphaFoldDB" id="A0A6P8AQ20"/>
<reference evidence="2" key="2">
    <citation type="submission" date="2019-10" db="EMBL/GenBank/DDBJ databases">
        <authorList>
            <consortium name="NCBI Genome Project"/>
        </authorList>
    </citation>
    <scope>NUCLEOTIDE SEQUENCE</scope>
    <source>
        <strain evidence="2">NI907</strain>
    </source>
</reference>
<evidence type="ECO:0000313" key="1">
    <source>
        <dbReference type="Proteomes" id="UP000515153"/>
    </source>
</evidence>
<evidence type="ECO:0000313" key="2">
    <source>
        <dbReference type="RefSeq" id="XP_030976992.1"/>
    </source>
</evidence>
<proteinExistence type="predicted"/>
<feature type="non-terminal residue" evidence="2">
    <location>
        <position position="170"/>
    </location>
</feature>
<dbReference type="KEGG" id="pgri:PgNI_11241"/>
<dbReference type="Proteomes" id="UP000515153">
    <property type="component" value="Chromosome VI"/>
</dbReference>
<reference evidence="1 2" key="1">
    <citation type="journal article" date="2019" name="Mol. Biol. Evol.">
        <title>Blast fungal genomes show frequent chromosomal changes, gene gains and losses, and effector gene turnover.</title>
        <authorList>
            <person name="Gomez Luciano L.B."/>
            <person name="Jason Tsai I."/>
            <person name="Chuma I."/>
            <person name="Tosa Y."/>
            <person name="Chen Y.H."/>
            <person name="Li J.Y."/>
            <person name="Li M.Y."/>
            <person name="Jade Lu M.Y."/>
            <person name="Nakayashiki H."/>
            <person name="Li W.H."/>
        </authorList>
    </citation>
    <scope>NUCLEOTIDE SEQUENCE [LARGE SCALE GENOMIC DNA]</scope>
    <source>
        <strain evidence="1 2">NI907</strain>
    </source>
</reference>
<protein>
    <submittedName>
        <fullName evidence="2">Uncharacterized protein</fullName>
    </submittedName>
</protein>
<reference evidence="2" key="3">
    <citation type="submission" date="2025-08" db="UniProtKB">
        <authorList>
            <consortium name="RefSeq"/>
        </authorList>
    </citation>
    <scope>IDENTIFICATION</scope>
    <source>
        <strain evidence="2">NI907</strain>
    </source>
</reference>
<keyword evidence="1" id="KW-1185">Reference proteome</keyword>
<accession>A0A6P8AQ20</accession>
<gene>
    <name evidence="2" type="ORF">PgNI_11241</name>
</gene>
<dbReference type="RefSeq" id="XP_030976992.1">
    <property type="nucleotide sequence ID" value="XM_031131212.1"/>
</dbReference>
<organism evidence="1 2">
    <name type="scientific">Pyricularia grisea</name>
    <name type="common">Crabgrass-specific blast fungus</name>
    <name type="synonym">Magnaporthe grisea</name>
    <dbReference type="NCBI Taxonomy" id="148305"/>
    <lineage>
        <taxon>Eukaryota</taxon>
        <taxon>Fungi</taxon>
        <taxon>Dikarya</taxon>
        <taxon>Ascomycota</taxon>
        <taxon>Pezizomycotina</taxon>
        <taxon>Sordariomycetes</taxon>
        <taxon>Sordariomycetidae</taxon>
        <taxon>Magnaporthales</taxon>
        <taxon>Pyriculariaceae</taxon>
        <taxon>Pyricularia</taxon>
    </lineage>
</organism>
<sequence>MVARRYDCHKIRWHTILTFGVTAFAGDPSRPAKKKEKKKSCSQATNRWRAMVAHWLRPDWPMVLDRGGRAAFSVIGRRQRLTECTEPEISKWHKNQTAPGVKNAVTNPPRAIVSDFIISFFFSSVQRPTKSRSTGQTVYTCFVYRVGVFFLSRLQYPASTHLSLLYKLIA</sequence>
<dbReference type="GeneID" id="41966117"/>